<evidence type="ECO:0000256" key="1">
    <source>
        <dbReference type="ARBA" id="ARBA00023002"/>
    </source>
</evidence>
<dbReference type="PANTHER" id="PTHR43333">
    <property type="entry name" value="2-HACID_DH_C DOMAIN-CONTAINING PROTEIN"/>
    <property type="match status" value="1"/>
</dbReference>
<dbReference type="AlphaFoldDB" id="A0A2K8QR56"/>
<feature type="domain" description="D-isomer specific 2-hydroxyacid dehydrogenase NAD-binding" evidence="3">
    <location>
        <begin position="101"/>
        <end position="273"/>
    </location>
</feature>
<dbReference type="GeneID" id="66566513"/>
<gene>
    <name evidence="4" type="ORF">CVE23_19550</name>
</gene>
<organism evidence="4 5">
    <name type="scientific">Dickeya fangzhongdai</name>
    <dbReference type="NCBI Taxonomy" id="1778540"/>
    <lineage>
        <taxon>Bacteria</taxon>
        <taxon>Pseudomonadati</taxon>
        <taxon>Pseudomonadota</taxon>
        <taxon>Gammaproteobacteria</taxon>
        <taxon>Enterobacterales</taxon>
        <taxon>Pectobacteriaceae</taxon>
        <taxon>Dickeya</taxon>
    </lineage>
</organism>
<evidence type="ECO:0000256" key="2">
    <source>
        <dbReference type="ARBA" id="ARBA00023027"/>
    </source>
</evidence>
<dbReference type="Pfam" id="PF02826">
    <property type="entry name" value="2-Hacid_dh_C"/>
    <property type="match status" value="1"/>
</dbReference>
<dbReference type="Proteomes" id="UP000231901">
    <property type="component" value="Chromosome"/>
</dbReference>
<protein>
    <submittedName>
        <fullName evidence="4">D-2-hydroxyacid dehydrogenase</fullName>
    </submittedName>
</protein>
<proteinExistence type="predicted"/>
<sequence>MTSILLLDSRADELRDVLREAAPDLPLLIGSGEVAQAATCDIWVGEPDKAALLLAQGAKPRWLQSTWAGYKPLLAAGLPRDYRLSRAVGVFGQPIAEYVLAYLLQHELHLSQRLQSQQSGEWKKILPRSLFGRRVLIVGAGDIGREVAAFLQPFGVELFGVAYSPREMPMFARVEGLSSLEQAVASADYVINILPDTPATTDIYHAGVFAAMKPSALFINVGRGTAVVDTDLCAALHEGQIAGAVLDVFRQEPLPGDHPFWRTPNLTITAHVAGPLVPARLGKLFLDNLPRFRQGQTLAGEVDFDRSY</sequence>
<dbReference type="EMBL" id="CP025003">
    <property type="protein sequence ID" value="ATZ95974.1"/>
    <property type="molecule type" value="Genomic_DNA"/>
</dbReference>
<keyword evidence="1" id="KW-0560">Oxidoreductase</keyword>
<name>A0A2K8QR56_9GAMM</name>
<dbReference type="PANTHER" id="PTHR43333:SF1">
    <property type="entry name" value="D-ISOMER SPECIFIC 2-HYDROXYACID DEHYDROGENASE NAD-BINDING DOMAIN-CONTAINING PROTEIN"/>
    <property type="match status" value="1"/>
</dbReference>
<accession>A0A2K8QR56</accession>
<dbReference type="GO" id="GO:0016491">
    <property type="term" value="F:oxidoreductase activity"/>
    <property type="evidence" value="ECO:0007669"/>
    <property type="project" value="UniProtKB-KW"/>
</dbReference>
<evidence type="ECO:0000313" key="5">
    <source>
        <dbReference type="Proteomes" id="UP000231901"/>
    </source>
</evidence>
<dbReference type="RefSeq" id="WP_100850189.1">
    <property type="nucleotide sequence ID" value="NZ_BMJF01000005.1"/>
</dbReference>
<dbReference type="SUPFAM" id="SSF51735">
    <property type="entry name" value="NAD(P)-binding Rossmann-fold domains"/>
    <property type="match status" value="1"/>
</dbReference>
<keyword evidence="5" id="KW-1185">Reference proteome</keyword>
<evidence type="ECO:0000259" key="3">
    <source>
        <dbReference type="Pfam" id="PF02826"/>
    </source>
</evidence>
<keyword evidence="2" id="KW-0520">NAD</keyword>
<reference evidence="5" key="1">
    <citation type="journal article" date="2018" name="Genome Announc.">
        <title>Complete genome sequence of a Dickeya fangzhongdai type strain causing bleeding canker of pear tree trunks.</title>
        <authorList>
            <person name="Zhao Y."/>
            <person name="Tian Y."/>
            <person name="Li X."/>
            <person name="Hu B."/>
        </authorList>
    </citation>
    <scope>NUCLEOTIDE SEQUENCE [LARGE SCALE GENOMIC DNA]</scope>
    <source>
        <strain evidence="5">DSM 101947</strain>
    </source>
</reference>
<evidence type="ECO:0000313" key="4">
    <source>
        <dbReference type="EMBL" id="ATZ95974.1"/>
    </source>
</evidence>
<dbReference type="Gene3D" id="3.40.50.720">
    <property type="entry name" value="NAD(P)-binding Rossmann-like Domain"/>
    <property type="match status" value="2"/>
</dbReference>
<dbReference type="InterPro" id="IPR036291">
    <property type="entry name" value="NAD(P)-bd_dom_sf"/>
</dbReference>
<dbReference type="InterPro" id="IPR006140">
    <property type="entry name" value="D-isomer_DH_NAD-bd"/>
</dbReference>
<dbReference type="GO" id="GO:0051287">
    <property type="term" value="F:NAD binding"/>
    <property type="evidence" value="ECO:0007669"/>
    <property type="project" value="InterPro"/>
</dbReference>
<dbReference type="KEGG" id="dfn:CVE23_19550"/>
<dbReference type="CDD" id="cd05300">
    <property type="entry name" value="2-Hacid_dh_1"/>
    <property type="match status" value="1"/>
</dbReference>